<evidence type="ECO:0000313" key="5">
    <source>
        <dbReference type="EMBL" id="KAK4883223.1"/>
    </source>
</evidence>
<accession>A0AAN7PE72</accession>
<evidence type="ECO:0000256" key="3">
    <source>
        <dbReference type="SAM" id="SignalP"/>
    </source>
</evidence>
<comment type="subcellular location">
    <subcellularLocation>
        <location evidence="1">Secreted</location>
    </subcellularLocation>
</comment>
<dbReference type="EMBL" id="JARPUR010000002">
    <property type="protein sequence ID" value="KAK4883223.1"/>
    <property type="molecule type" value="Genomic_DNA"/>
</dbReference>
<evidence type="ECO:0000259" key="4">
    <source>
        <dbReference type="SMART" id="SM01318"/>
    </source>
</evidence>
<reference evidence="6" key="1">
    <citation type="submission" date="2023-01" db="EMBL/GenBank/DDBJ databases">
        <title>Key to firefly adult light organ development and bioluminescence: homeobox transcription factors regulate luciferase expression and transportation to peroxisome.</title>
        <authorList>
            <person name="Fu X."/>
        </authorList>
    </citation>
    <scope>NUCLEOTIDE SEQUENCE [LARGE SCALE GENOMIC DNA]</scope>
</reference>
<name>A0AAN7PE72_9COLE</name>
<proteinExistence type="predicted"/>
<keyword evidence="3" id="KW-0732">Signal</keyword>
<sequence length="97" mass="11086">MNILKHLYFFIFLLFIECVFTYPRKNEDHFCKVHGIRIREGEALSIPGHCKTVKCLKASTGKTSTLECSMFILVEGCKSTEVDYTKSFPTCCPHSIC</sequence>
<dbReference type="InterPro" id="IPR029277">
    <property type="entry name" value="SVWC_dom"/>
</dbReference>
<gene>
    <name evidence="5" type="ORF">RN001_006542</name>
</gene>
<dbReference type="SMART" id="SM01318">
    <property type="entry name" value="SVWC"/>
    <property type="match status" value="1"/>
</dbReference>
<comment type="caution">
    <text evidence="5">The sequence shown here is derived from an EMBL/GenBank/DDBJ whole genome shotgun (WGS) entry which is preliminary data.</text>
</comment>
<dbReference type="Pfam" id="PF15430">
    <property type="entry name" value="SVWC"/>
    <property type="match status" value="1"/>
</dbReference>
<dbReference type="Proteomes" id="UP001353858">
    <property type="component" value="Unassembled WGS sequence"/>
</dbReference>
<dbReference type="GO" id="GO:0005576">
    <property type="term" value="C:extracellular region"/>
    <property type="evidence" value="ECO:0007669"/>
    <property type="project" value="UniProtKB-SubCell"/>
</dbReference>
<dbReference type="AlphaFoldDB" id="A0AAN7PE72"/>
<keyword evidence="2" id="KW-0964">Secreted</keyword>
<evidence type="ECO:0000256" key="1">
    <source>
        <dbReference type="ARBA" id="ARBA00004613"/>
    </source>
</evidence>
<keyword evidence="6" id="KW-1185">Reference proteome</keyword>
<evidence type="ECO:0000256" key="2">
    <source>
        <dbReference type="ARBA" id="ARBA00022525"/>
    </source>
</evidence>
<feature type="chain" id="PRO_5042823686" description="Single domain-containing protein" evidence="3">
    <location>
        <begin position="22"/>
        <end position="97"/>
    </location>
</feature>
<evidence type="ECO:0000313" key="6">
    <source>
        <dbReference type="Proteomes" id="UP001353858"/>
    </source>
</evidence>
<organism evidence="5 6">
    <name type="scientific">Aquatica leii</name>
    <dbReference type="NCBI Taxonomy" id="1421715"/>
    <lineage>
        <taxon>Eukaryota</taxon>
        <taxon>Metazoa</taxon>
        <taxon>Ecdysozoa</taxon>
        <taxon>Arthropoda</taxon>
        <taxon>Hexapoda</taxon>
        <taxon>Insecta</taxon>
        <taxon>Pterygota</taxon>
        <taxon>Neoptera</taxon>
        <taxon>Endopterygota</taxon>
        <taxon>Coleoptera</taxon>
        <taxon>Polyphaga</taxon>
        <taxon>Elateriformia</taxon>
        <taxon>Elateroidea</taxon>
        <taxon>Lampyridae</taxon>
        <taxon>Luciolinae</taxon>
        <taxon>Aquatica</taxon>
    </lineage>
</organism>
<feature type="signal peptide" evidence="3">
    <location>
        <begin position="1"/>
        <end position="21"/>
    </location>
</feature>
<feature type="domain" description="Single" evidence="4">
    <location>
        <begin position="31"/>
        <end position="97"/>
    </location>
</feature>
<protein>
    <recommendedName>
        <fullName evidence="4">Single domain-containing protein</fullName>
    </recommendedName>
</protein>